<protein>
    <submittedName>
        <fullName evidence="1">Uncharacterized protein</fullName>
    </submittedName>
</protein>
<proteinExistence type="predicted"/>
<evidence type="ECO:0000313" key="1">
    <source>
        <dbReference type="EMBL" id="KKL25671.1"/>
    </source>
</evidence>
<dbReference type="AlphaFoldDB" id="A0A0F9E740"/>
<comment type="caution">
    <text evidence="1">The sequence shown here is derived from an EMBL/GenBank/DDBJ whole genome shotgun (WGS) entry which is preliminary data.</text>
</comment>
<gene>
    <name evidence="1" type="ORF">LCGC14_2402950</name>
</gene>
<name>A0A0F9E740_9ZZZZ</name>
<accession>A0A0F9E740</accession>
<sequence length="162" mass="18323">MEGNDQAARAEDAKHRTGYYPPIRRETMAIGDETGIRDKHGDMIRVGDTISYPGIMPQENPYEYDRTAPPLRSQATQRLMCRAWEEGRRLRDDEIAARDATILKLMANADQQAEIVSELVGALGETLEFIDAVVERLPNPVRGERRLTDYLPRIKQALAKGE</sequence>
<dbReference type="EMBL" id="LAZR01036130">
    <property type="protein sequence ID" value="KKL25671.1"/>
    <property type="molecule type" value="Genomic_DNA"/>
</dbReference>
<reference evidence="1" key="1">
    <citation type="journal article" date="2015" name="Nature">
        <title>Complex archaea that bridge the gap between prokaryotes and eukaryotes.</title>
        <authorList>
            <person name="Spang A."/>
            <person name="Saw J.H."/>
            <person name="Jorgensen S.L."/>
            <person name="Zaremba-Niedzwiedzka K."/>
            <person name="Martijn J."/>
            <person name="Lind A.E."/>
            <person name="van Eijk R."/>
            <person name="Schleper C."/>
            <person name="Guy L."/>
            <person name="Ettema T.J."/>
        </authorList>
    </citation>
    <scope>NUCLEOTIDE SEQUENCE</scope>
</reference>
<organism evidence="1">
    <name type="scientific">marine sediment metagenome</name>
    <dbReference type="NCBI Taxonomy" id="412755"/>
    <lineage>
        <taxon>unclassified sequences</taxon>
        <taxon>metagenomes</taxon>
        <taxon>ecological metagenomes</taxon>
    </lineage>
</organism>